<keyword evidence="2" id="KW-1185">Reference proteome</keyword>
<feature type="compositionally biased region" description="Polar residues" evidence="1">
    <location>
        <begin position="1"/>
        <end position="10"/>
    </location>
</feature>
<sequence length="77" mass="9285">MGKGAQNCQQAPMHEWSHKERHVKYGRAQHQQDNQFSFIDDYIKRVVRIHELDQWFEAAFGYWPANLKEPLMVDIRK</sequence>
<dbReference type="Proteomes" id="UP000887565">
    <property type="component" value="Unplaced"/>
</dbReference>
<name>A0A915IGL1_ROMCU</name>
<reference evidence="3" key="1">
    <citation type="submission" date="2022-11" db="UniProtKB">
        <authorList>
            <consortium name="WormBaseParasite"/>
        </authorList>
    </citation>
    <scope>IDENTIFICATION</scope>
</reference>
<proteinExistence type="predicted"/>
<dbReference type="WBParaSite" id="nRc.2.0.1.t12421-RA">
    <property type="protein sequence ID" value="nRc.2.0.1.t12421-RA"/>
    <property type="gene ID" value="nRc.2.0.1.g12421"/>
</dbReference>
<dbReference type="AlphaFoldDB" id="A0A915IGL1"/>
<evidence type="ECO:0000256" key="1">
    <source>
        <dbReference type="SAM" id="MobiDB-lite"/>
    </source>
</evidence>
<organism evidence="2 3">
    <name type="scientific">Romanomermis culicivorax</name>
    <name type="common">Nematode worm</name>
    <dbReference type="NCBI Taxonomy" id="13658"/>
    <lineage>
        <taxon>Eukaryota</taxon>
        <taxon>Metazoa</taxon>
        <taxon>Ecdysozoa</taxon>
        <taxon>Nematoda</taxon>
        <taxon>Enoplea</taxon>
        <taxon>Dorylaimia</taxon>
        <taxon>Mermithida</taxon>
        <taxon>Mermithoidea</taxon>
        <taxon>Mermithidae</taxon>
        <taxon>Romanomermis</taxon>
    </lineage>
</organism>
<evidence type="ECO:0000313" key="2">
    <source>
        <dbReference type="Proteomes" id="UP000887565"/>
    </source>
</evidence>
<protein>
    <submittedName>
        <fullName evidence="3">Uncharacterized protein</fullName>
    </submittedName>
</protein>
<evidence type="ECO:0000313" key="3">
    <source>
        <dbReference type="WBParaSite" id="nRc.2.0.1.t12421-RA"/>
    </source>
</evidence>
<accession>A0A915IGL1</accession>
<feature type="region of interest" description="Disordered" evidence="1">
    <location>
        <begin position="1"/>
        <end position="24"/>
    </location>
</feature>